<gene>
    <name evidence="2" type="ORF">SY86_17645</name>
</gene>
<evidence type="ECO:0000313" key="2">
    <source>
        <dbReference type="EMBL" id="KKF36834.1"/>
    </source>
</evidence>
<keyword evidence="3" id="KW-1185">Reference proteome</keyword>
<dbReference type="GO" id="GO:0005524">
    <property type="term" value="F:ATP binding"/>
    <property type="evidence" value="ECO:0007669"/>
    <property type="project" value="InterPro"/>
</dbReference>
<protein>
    <recommendedName>
        <fullName evidence="1">Transport-associated OB type 2 domain-containing protein</fullName>
    </recommendedName>
</protein>
<proteinExistence type="predicted"/>
<dbReference type="GO" id="GO:0043190">
    <property type="term" value="C:ATP-binding cassette (ABC) transporter complex"/>
    <property type="evidence" value="ECO:0007669"/>
    <property type="project" value="InterPro"/>
</dbReference>
<evidence type="ECO:0000259" key="1">
    <source>
        <dbReference type="Pfam" id="PF08402"/>
    </source>
</evidence>
<dbReference type="STRING" id="65700.SY86_17645"/>
<dbReference type="AlphaFoldDB" id="A0A0M2KD01"/>
<dbReference type="InterPro" id="IPR013611">
    <property type="entry name" value="Transp-assoc_OB_typ2"/>
</dbReference>
<dbReference type="Proteomes" id="UP000033924">
    <property type="component" value="Unassembled WGS sequence"/>
</dbReference>
<comment type="caution">
    <text evidence="2">The sequence shown here is derived from an EMBL/GenBank/DDBJ whole genome shotgun (WGS) entry which is preliminary data.</text>
</comment>
<feature type="domain" description="Transport-associated OB type 2" evidence="1">
    <location>
        <begin position="19"/>
        <end position="73"/>
    </location>
</feature>
<dbReference type="EMBL" id="JXNU01000003">
    <property type="protein sequence ID" value="KKF36834.1"/>
    <property type="molecule type" value="Genomic_DNA"/>
</dbReference>
<dbReference type="Pfam" id="PF08402">
    <property type="entry name" value="TOBE_2"/>
    <property type="match status" value="1"/>
</dbReference>
<name>A0A0M2KD01_9GAMM</name>
<dbReference type="InterPro" id="IPR008995">
    <property type="entry name" value="Mo/tungstate-bd_C_term_dom"/>
</dbReference>
<dbReference type="SUPFAM" id="SSF50331">
    <property type="entry name" value="MOP-like"/>
    <property type="match status" value="1"/>
</dbReference>
<evidence type="ECO:0000313" key="3">
    <source>
        <dbReference type="Proteomes" id="UP000033924"/>
    </source>
</evidence>
<reference evidence="2 3" key="1">
    <citation type="submission" date="2015-01" db="EMBL/GenBank/DDBJ databases">
        <title>Erwinia tracheiphila.</title>
        <authorList>
            <person name="Shapiro L.R."/>
        </authorList>
    </citation>
    <scope>NUCLEOTIDE SEQUENCE [LARGE SCALE GENOMIC DNA]</scope>
    <source>
        <strain evidence="2 3">BuffGH</strain>
    </source>
</reference>
<organism evidence="2 3">
    <name type="scientific">Erwinia tracheiphila</name>
    <dbReference type="NCBI Taxonomy" id="65700"/>
    <lineage>
        <taxon>Bacteria</taxon>
        <taxon>Pseudomonadati</taxon>
        <taxon>Pseudomonadota</taxon>
        <taxon>Gammaproteobacteria</taxon>
        <taxon>Enterobacterales</taxon>
        <taxon>Erwiniaceae</taxon>
        <taxon>Erwinia</taxon>
    </lineage>
</organism>
<sequence>MLTVEQAYRLTGKSFTGQVALRPESVTFCRADQGIKAEILSYSLLGNVIRYRVRAMDVELLVDVLNRSPDDLHPRRIPGWPVVKYINAA</sequence>
<dbReference type="GO" id="GO:0022857">
    <property type="term" value="F:transmembrane transporter activity"/>
    <property type="evidence" value="ECO:0007669"/>
    <property type="project" value="InterPro"/>
</dbReference>
<accession>A0A0M2KD01</accession>
<dbReference type="PATRIC" id="fig|65700.7.peg.4404"/>